<dbReference type="PANTHER" id="PTHR31005:SF8">
    <property type="entry name" value="DUF4139 DOMAIN-CONTAINING PROTEIN"/>
    <property type="match status" value="1"/>
</dbReference>
<dbReference type="AlphaFoldDB" id="A0AAX3BGJ8"/>
<keyword evidence="4" id="KW-1185">Reference proteome</keyword>
<evidence type="ECO:0000313" key="3">
    <source>
        <dbReference type="EMBL" id="URA11275.1"/>
    </source>
</evidence>
<dbReference type="Proteomes" id="UP001056539">
    <property type="component" value="Chromosome"/>
</dbReference>
<reference evidence="3" key="2">
    <citation type="submission" date="2022-06" db="EMBL/GenBank/DDBJ databases">
        <title>Thermospira aquatica gen. nov., sp. nov.</title>
        <authorList>
            <person name="Ben Ali Gam Z."/>
            <person name="Labat M."/>
        </authorList>
    </citation>
    <scope>NUCLEOTIDE SEQUENCE</scope>
    <source>
        <strain evidence="3">F1F22</strain>
    </source>
</reference>
<sequence length="505" mass="58259">MRKWIIIFGTCVVLFAWAQEAFVYRDRIVIERDFRAVTQIVLPLGAKDVEIRPEVSLLKEWVTNIYPENLSSTVVEYISLTNQVAQKRKNLQQLEKKLAGQNDRIKLYQDLLRGFASSQNPRTTELMEKYERQYASAEKAIRQLETDIQVLRQEIALLDARIQEISRFLLSKIIPLKILELEKPASGSLRYTLPGGWRASYTLQVEKETLGAEVEIFSSQGFQERVDSLWILGYSYTSPQMEEYLPRLKLYLQTPGRQKTFLKSAQAPEVPRAMSEAEGVFFEPESGSPSPVESSEGQGTVWRITNRVTLSRNTTVKLWEPRKVSLTNTYFVLAPRASWGWYATTLSNTLGYTLIPGEVILDSQGKTQKTILSRSLVASSTYTFPGFEVKDIEVRREVVRDYKEMPSLLRPTVQHEKHYRLTVRNRLPRTIALTVWDRFPLSSEERITVKNIFATDKSSAELKAIQTNDGIVKWQISLKPGEEKVFSFGYTIEYPKDTYYYEHEE</sequence>
<dbReference type="RefSeq" id="WP_271436407.1">
    <property type="nucleotide sequence ID" value="NZ_CP073355.1"/>
</dbReference>
<organism evidence="3 4">
    <name type="scientific">Thermospira aquatica</name>
    <dbReference type="NCBI Taxonomy" id="2828656"/>
    <lineage>
        <taxon>Bacteria</taxon>
        <taxon>Pseudomonadati</taxon>
        <taxon>Spirochaetota</taxon>
        <taxon>Spirochaetia</taxon>
        <taxon>Brevinematales</taxon>
        <taxon>Thermospiraceae</taxon>
        <taxon>Thermospira</taxon>
    </lineage>
</organism>
<evidence type="ECO:0000256" key="1">
    <source>
        <dbReference type="SAM" id="Coils"/>
    </source>
</evidence>
<dbReference type="KEGG" id="taqu:KDW03_05625"/>
<proteinExistence type="predicted"/>
<dbReference type="Gene3D" id="1.10.287.1490">
    <property type="match status" value="1"/>
</dbReference>
<gene>
    <name evidence="3" type="ORF">KDW03_05625</name>
</gene>
<name>A0AAX3BGJ8_9SPIR</name>
<dbReference type="InterPro" id="IPR037291">
    <property type="entry name" value="DUF4139"/>
</dbReference>
<evidence type="ECO:0000259" key="2">
    <source>
        <dbReference type="Pfam" id="PF13598"/>
    </source>
</evidence>
<dbReference type="PANTHER" id="PTHR31005">
    <property type="entry name" value="DUF4139 DOMAIN-CONTAINING PROTEIN"/>
    <property type="match status" value="1"/>
</dbReference>
<dbReference type="Pfam" id="PF13598">
    <property type="entry name" value="DUF4139"/>
    <property type="match status" value="1"/>
</dbReference>
<feature type="coiled-coil region" evidence="1">
    <location>
        <begin position="77"/>
        <end position="161"/>
    </location>
</feature>
<reference evidence="3" key="1">
    <citation type="submission" date="2021-04" db="EMBL/GenBank/DDBJ databases">
        <authorList>
            <person name="Postec A."/>
        </authorList>
    </citation>
    <scope>NUCLEOTIDE SEQUENCE</scope>
    <source>
        <strain evidence="3">F1F22</strain>
    </source>
</reference>
<feature type="domain" description="DUF4139" evidence="2">
    <location>
        <begin position="238"/>
        <end position="496"/>
    </location>
</feature>
<dbReference type="InterPro" id="IPR011935">
    <property type="entry name" value="CHP02231"/>
</dbReference>
<dbReference type="EMBL" id="CP073355">
    <property type="protein sequence ID" value="URA11275.1"/>
    <property type="molecule type" value="Genomic_DNA"/>
</dbReference>
<evidence type="ECO:0000313" key="4">
    <source>
        <dbReference type="Proteomes" id="UP001056539"/>
    </source>
</evidence>
<protein>
    <submittedName>
        <fullName evidence="3">DUF4139 domain-containing protein</fullName>
    </submittedName>
</protein>
<accession>A0AAX3BGJ8</accession>
<keyword evidence="1" id="KW-0175">Coiled coil</keyword>